<dbReference type="InterPro" id="IPR015947">
    <property type="entry name" value="PUA-like_sf"/>
</dbReference>
<dbReference type="Gene3D" id="3.40.1280.10">
    <property type="match status" value="1"/>
</dbReference>
<keyword evidence="8 12" id="KW-0808">Transferase</keyword>
<evidence type="ECO:0000256" key="7">
    <source>
        <dbReference type="ARBA" id="ARBA00022603"/>
    </source>
</evidence>
<evidence type="ECO:0000256" key="12">
    <source>
        <dbReference type="PIRNR" id="PIRNR015601"/>
    </source>
</evidence>
<dbReference type="PIRSF" id="PIRSF015601">
    <property type="entry name" value="MTase_slr0722"/>
    <property type="match status" value="1"/>
</dbReference>
<evidence type="ECO:0000259" key="13">
    <source>
        <dbReference type="Pfam" id="PF04452"/>
    </source>
</evidence>
<evidence type="ECO:0000256" key="5">
    <source>
        <dbReference type="ARBA" id="ARBA00022490"/>
    </source>
</evidence>
<keyword evidence="6 12" id="KW-0698">rRNA processing</keyword>
<evidence type="ECO:0000256" key="9">
    <source>
        <dbReference type="ARBA" id="ARBA00022691"/>
    </source>
</evidence>
<protein>
    <recommendedName>
        <fullName evidence="4 12">Ribosomal RNA small subunit methyltransferase E</fullName>
        <ecNumber evidence="3 12">2.1.1.193</ecNumber>
    </recommendedName>
</protein>
<dbReference type="GO" id="GO:0070042">
    <property type="term" value="F:rRNA (uridine-N3-)-methyltransferase activity"/>
    <property type="evidence" value="ECO:0007669"/>
    <property type="project" value="TreeGrafter"/>
</dbReference>
<name>A0A380K085_STRDY</name>
<evidence type="ECO:0000256" key="4">
    <source>
        <dbReference type="ARBA" id="ARBA00013673"/>
    </source>
</evidence>
<sequence length="252" mass="27754">MQQYFIKGKAEKEVTITDKDTIKHMFQVMRLTDEAEVVLVFDDGIKYLAKVTNSVTHELTILEALPDQVELPVEVTIASGFPKGDKLDTIAQKVTELGASALWGYPADWSVVKWDGKKLAKKEDKLAKIVLGAAEQSKRNRVPEVRIFEQKAAFLKSLPSFDHIFIAYEETAKAGQLATLVRELKEVKPGSKILFIFGPEGGISPAEITQFEAAGAIKVGLGPRIMRTETAPLYALSAISYALELQATSDDN</sequence>
<dbReference type="Pfam" id="PF04452">
    <property type="entry name" value="Methyltrans_RNA"/>
    <property type="match status" value="1"/>
</dbReference>
<evidence type="ECO:0000256" key="10">
    <source>
        <dbReference type="ARBA" id="ARBA00025699"/>
    </source>
</evidence>
<dbReference type="AlphaFoldDB" id="A0A380K085"/>
<dbReference type="CDD" id="cd18084">
    <property type="entry name" value="RsmE-like"/>
    <property type="match status" value="1"/>
</dbReference>
<evidence type="ECO:0000313" key="16">
    <source>
        <dbReference type="Proteomes" id="UP000254797"/>
    </source>
</evidence>
<reference evidence="15 16" key="1">
    <citation type="submission" date="2018-06" db="EMBL/GenBank/DDBJ databases">
        <authorList>
            <consortium name="Pathogen Informatics"/>
            <person name="Doyle S."/>
        </authorList>
    </citation>
    <scope>NUCLEOTIDE SEQUENCE [LARGE SCALE GENOMIC DNA]</scope>
    <source>
        <strain evidence="15 16">NCTC4670</strain>
    </source>
</reference>
<evidence type="ECO:0000256" key="8">
    <source>
        <dbReference type="ARBA" id="ARBA00022679"/>
    </source>
</evidence>
<dbReference type="PANTHER" id="PTHR30027:SF3">
    <property type="entry name" value="16S RRNA (URACIL(1498)-N(3))-METHYLTRANSFERASE"/>
    <property type="match status" value="1"/>
</dbReference>
<evidence type="ECO:0000256" key="6">
    <source>
        <dbReference type="ARBA" id="ARBA00022552"/>
    </source>
</evidence>
<comment type="function">
    <text evidence="10 12">Specifically methylates the N3 position of the uracil ring of uridine 1498 (m3U1498) in 16S rRNA. Acts on the fully assembled 30S ribosomal subunit.</text>
</comment>
<dbReference type="SUPFAM" id="SSF88697">
    <property type="entry name" value="PUA domain-like"/>
    <property type="match status" value="1"/>
</dbReference>
<evidence type="ECO:0000256" key="1">
    <source>
        <dbReference type="ARBA" id="ARBA00004496"/>
    </source>
</evidence>
<dbReference type="NCBIfam" id="NF008691">
    <property type="entry name" value="PRK11713.1-4"/>
    <property type="match status" value="1"/>
</dbReference>
<comment type="catalytic activity">
    <reaction evidence="11 12">
        <text>uridine(1498) in 16S rRNA + S-adenosyl-L-methionine = N(3)-methyluridine(1498) in 16S rRNA + S-adenosyl-L-homocysteine + H(+)</text>
        <dbReference type="Rhea" id="RHEA:42920"/>
        <dbReference type="Rhea" id="RHEA-COMP:10283"/>
        <dbReference type="Rhea" id="RHEA-COMP:10284"/>
        <dbReference type="ChEBI" id="CHEBI:15378"/>
        <dbReference type="ChEBI" id="CHEBI:57856"/>
        <dbReference type="ChEBI" id="CHEBI:59789"/>
        <dbReference type="ChEBI" id="CHEBI:65315"/>
        <dbReference type="ChEBI" id="CHEBI:74502"/>
        <dbReference type="EC" id="2.1.1.193"/>
    </reaction>
</comment>
<gene>
    <name evidence="15" type="primary">rsmE</name>
    <name evidence="15" type="ORF">NCTC4670_02138</name>
</gene>
<dbReference type="NCBIfam" id="TIGR00046">
    <property type="entry name" value="RsmE family RNA methyltransferase"/>
    <property type="match status" value="1"/>
</dbReference>
<dbReference type="PANTHER" id="PTHR30027">
    <property type="entry name" value="RIBOSOMAL RNA SMALL SUBUNIT METHYLTRANSFERASE E"/>
    <property type="match status" value="1"/>
</dbReference>
<feature type="domain" description="Ribosomal RNA small subunit methyltransferase E methyltransferase" evidence="13">
    <location>
        <begin position="70"/>
        <end position="240"/>
    </location>
</feature>
<dbReference type="InterPro" id="IPR046887">
    <property type="entry name" value="RsmE_PUA-like"/>
</dbReference>
<keyword evidence="7 12" id="KW-0489">Methyltransferase</keyword>
<organism evidence="15 16">
    <name type="scientific">Streptococcus dysgalactiae subsp. dysgalactiae</name>
    <dbReference type="NCBI Taxonomy" id="99822"/>
    <lineage>
        <taxon>Bacteria</taxon>
        <taxon>Bacillati</taxon>
        <taxon>Bacillota</taxon>
        <taxon>Bacilli</taxon>
        <taxon>Lactobacillales</taxon>
        <taxon>Streptococcaceae</taxon>
        <taxon>Streptococcus</taxon>
    </lineage>
</organism>
<dbReference type="InterPro" id="IPR029026">
    <property type="entry name" value="tRNA_m1G_MTases_N"/>
</dbReference>
<dbReference type="GO" id="GO:0005737">
    <property type="term" value="C:cytoplasm"/>
    <property type="evidence" value="ECO:0007669"/>
    <property type="project" value="UniProtKB-SubCell"/>
</dbReference>
<dbReference type="InterPro" id="IPR046886">
    <property type="entry name" value="RsmE_MTase_dom"/>
</dbReference>
<comment type="similarity">
    <text evidence="2 12">Belongs to the RNA methyltransferase RsmE family.</text>
</comment>
<accession>A0A380K085</accession>
<feature type="domain" description="Ribosomal RNA small subunit methyltransferase E PUA-like" evidence="14">
    <location>
        <begin position="17"/>
        <end position="53"/>
    </location>
</feature>
<keyword evidence="5 12" id="KW-0963">Cytoplasm</keyword>
<dbReference type="Pfam" id="PF20260">
    <property type="entry name" value="PUA_4"/>
    <property type="match status" value="1"/>
</dbReference>
<dbReference type="EC" id="2.1.1.193" evidence="3 12"/>
<dbReference type="EMBL" id="UHFG01000004">
    <property type="protein sequence ID" value="SUN51689.1"/>
    <property type="molecule type" value="Genomic_DNA"/>
</dbReference>
<comment type="subcellular location">
    <subcellularLocation>
        <location evidence="1 12">Cytoplasm</location>
    </subcellularLocation>
</comment>
<dbReference type="SUPFAM" id="SSF75217">
    <property type="entry name" value="alpha/beta knot"/>
    <property type="match status" value="1"/>
</dbReference>
<evidence type="ECO:0000313" key="15">
    <source>
        <dbReference type="EMBL" id="SUN51689.1"/>
    </source>
</evidence>
<evidence type="ECO:0000256" key="11">
    <source>
        <dbReference type="ARBA" id="ARBA00047944"/>
    </source>
</evidence>
<dbReference type="RefSeq" id="WP_115246773.1">
    <property type="nucleotide sequence ID" value="NZ_UHFG01000004.1"/>
</dbReference>
<evidence type="ECO:0000259" key="14">
    <source>
        <dbReference type="Pfam" id="PF20260"/>
    </source>
</evidence>
<dbReference type="InterPro" id="IPR029028">
    <property type="entry name" value="Alpha/beta_knot_MTases"/>
</dbReference>
<dbReference type="FunFam" id="3.40.1280.10:FF:000020">
    <property type="entry name" value="Ribosomal RNA small subunit methyltransferase E"/>
    <property type="match status" value="1"/>
</dbReference>
<dbReference type="GO" id="GO:0070475">
    <property type="term" value="P:rRNA base methylation"/>
    <property type="evidence" value="ECO:0007669"/>
    <property type="project" value="TreeGrafter"/>
</dbReference>
<dbReference type="Proteomes" id="UP000254797">
    <property type="component" value="Unassembled WGS sequence"/>
</dbReference>
<evidence type="ECO:0000256" key="2">
    <source>
        <dbReference type="ARBA" id="ARBA00005528"/>
    </source>
</evidence>
<proteinExistence type="inferred from homology"/>
<keyword evidence="9 12" id="KW-0949">S-adenosyl-L-methionine</keyword>
<dbReference type="InterPro" id="IPR006700">
    <property type="entry name" value="RsmE"/>
</dbReference>
<evidence type="ECO:0000256" key="3">
    <source>
        <dbReference type="ARBA" id="ARBA00012328"/>
    </source>
</evidence>